<gene>
    <name evidence="1" type="ORF">TGDOM2_204055</name>
</gene>
<dbReference type="EMBL" id="AHZU02000968">
    <property type="protein sequence ID" value="KFG37979.1"/>
    <property type="molecule type" value="Genomic_DNA"/>
</dbReference>
<evidence type="ECO:0000313" key="1">
    <source>
        <dbReference type="EMBL" id="KFG37979.1"/>
    </source>
</evidence>
<evidence type="ECO:0000313" key="2">
    <source>
        <dbReference type="Proteomes" id="UP000028837"/>
    </source>
</evidence>
<proteinExistence type="predicted"/>
<dbReference type="AlphaFoldDB" id="A0A086K0R1"/>
<name>A0A086K0R1_TOXGO</name>
<accession>A0A086K0R1</accession>
<sequence length="236" mass="25806">METDVQAALQWLDCPRVKRRGTLLSRDEETAEKTSFRNPALSAVFSGSSWLSVLVVTVYRVPGKGFFREQAVSKTICLPACNVISFLASCCSGRHPGQWQCQAKCKPAKGARVVRHTGTEQICGSTLHEQCEDQRQSPQISLLSPKSENISDVGRESARTYMFPVLHSCRLSGSNTGLTSPTASYVSSTTRSDLLRSSSMVQEHVSLQRFLSQELPIQSQVQPFLDIIAGGVSLPG</sequence>
<dbReference type="VEuPathDB" id="ToxoDB:TGDOM2_204055"/>
<comment type="caution">
    <text evidence="1">The sequence shown here is derived from an EMBL/GenBank/DDBJ whole genome shotgun (WGS) entry which is preliminary data.</text>
</comment>
<organism evidence="1 2">
    <name type="scientific">Toxoplasma gondii GAB2-2007-GAL-DOM2</name>
    <dbReference type="NCBI Taxonomy" id="1130820"/>
    <lineage>
        <taxon>Eukaryota</taxon>
        <taxon>Sar</taxon>
        <taxon>Alveolata</taxon>
        <taxon>Apicomplexa</taxon>
        <taxon>Conoidasida</taxon>
        <taxon>Coccidia</taxon>
        <taxon>Eucoccidiorida</taxon>
        <taxon>Eimeriorina</taxon>
        <taxon>Sarcocystidae</taxon>
        <taxon>Toxoplasma</taxon>
    </lineage>
</organism>
<dbReference type="Proteomes" id="UP000028837">
    <property type="component" value="Unassembled WGS sequence"/>
</dbReference>
<reference evidence="1 2" key="1">
    <citation type="submission" date="2014-02" db="EMBL/GenBank/DDBJ databases">
        <authorList>
            <person name="Sibley D."/>
            <person name="Venepally P."/>
            <person name="Karamycheva S."/>
            <person name="Hadjithomas M."/>
            <person name="Khan A."/>
            <person name="Brunk B."/>
            <person name="Roos D."/>
            <person name="Caler E."/>
            <person name="Lorenzi H."/>
        </authorList>
    </citation>
    <scope>NUCLEOTIDE SEQUENCE [LARGE SCALE GENOMIC DNA]</scope>
    <source>
        <strain evidence="1 2">GAB2-2007-GAL-DOM2</strain>
    </source>
</reference>
<protein>
    <submittedName>
        <fullName evidence="1">Uncharacterized protein</fullName>
    </submittedName>
</protein>
<dbReference type="OrthoDB" id="10468675at2759"/>